<keyword evidence="3" id="KW-1185">Reference proteome</keyword>
<protein>
    <recommendedName>
        <fullName evidence="1">Mga helix-turn-helix domain-containing protein</fullName>
    </recommendedName>
</protein>
<dbReference type="PaxDb" id="195103-CPF_0154"/>
<dbReference type="HOGENOM" id="CLU_043511_1_0_9"/>
<dbReference type="eggNOG" id="COG3711">
    <property type="taxonomic scope" value="Bacteria"/>
</dbReference>
<dbReference type="InterPro" id="IPR036388">
    <property type="entry name" value="WH-like_DNA-bd_sf"/>
</dbReference>
<dbReference type="InterPro" id="IPR007737">
    <property type="entry name" value="Mga_HTH"/>
</dbReference>
<evidence type="ECO:0000313" key="2">
    <source>
        <dbReference type="EMBL" id="ABG84833.1"/>
    </source>
</evidence>
<proteinExistence type="predicted"/>
<name>A0A0H2YUP5_CLOP1</name>
<reference evidence="2 3" key="1">
    <citation type="journal article" date="2006" name="Genome Res.">
        <title>Skewed genomic variability in strains of the toxigenic bacterial pathogen, Clostridium perfringens.</title>
        <authorList>
            <person name="Myers G.S."/>
            <person name="Rasko D.A."/>
            <person name="Cheung J.K."/>
            <person name="Ravel J."/>
            <person name="Seshadri R."/>
            <person name="Deboy R.T."/>
            <person name="Ren Q."/>
            <person name="Varga J."/>
            <person name="Awad M.M."/>
            <person name="Brinkac L.M."/>
            <person name="Daugherty S.C."/>
            <person name="Haft D.H."/>
            <person name="Dodson R.J."/>
            <person name="Madupu R."/>
            <person name="Nelson W.C."/>
            <person name="Rosovitz M.J."/>
            <person name="Sullivan S.A."/>
            <person name="Khouri H."/>
            <person name="Dimitrov G.I."/>
            <person name="Watkins K.L."/>
            <person name="Mulligan S."/>
            <person name="Benton J."/>
            <person name="Radune D."/>
            <person name="Fisher D.J."/>
            <person name="Atkins H.S."/>
            <person name="Hiscox T."/>
            <person name="Jost B.H."/>
            <person name="Billington S.J."/>
            <person name="Songer J.G."/>
            <person name="McClane B.A."/>
            <person name="Titball R.W."/>
            <person name="Rood J.I."/>
            <person name="Melville S.B."/>
            <person name="Paulsen I.T."/>
        </authorList>
    </citation>
    <scope>NUCLEOTIDE SEQUENCE [LARGE SCALE GENOMIC DNA]</scope>
    <source>
        <strain evidence="3">ATCC 13124 / DSM 756 / JCM 1290 / NCIMB 6125 / NCTC 8237 / S 107 / Type A</strain>
    </source>
</reference>
<evidence type="ECO:0000313" key="3">
    <source>
        <dbReference type="Proteomes" id="UP000001823"/>
    </source>
</evidence>
<dbReference type="KEGG" id="cpf:CPF_0154"/>
<sequence>MFKEDLLETSEKIQYNIFKKVYVNNGKINKNDLCSDLNISLPTLKTHLKKIEYLLNKYYKSKVKISSSKDFIFLKYETGVSLHSLTTYYIESSLKYKLLKFFFIKHTKKFTGIQICNYFNISLATLNRKILECNSLLKEFDISIKNYELTGSQLQISYFYYLLFWNNRIDISSVVSANHNITEVIEKTFNITLKISEKYPLYTWLKILMIRKKFFVEDFFKDEFTKKNLSILENTEIFIELKNFFEKDSLSKSSSTYLAYSTLCFILSFNIIPYEVIKEFSTVNESTPFKIFSLMTEEMSNLYTTHPNNFNNEVKLHLLSLCFKSYFFKGIFYSNNKIVTNYYLNEFTSDSREKFVNDLLLKINSLYKVKYSFDPDYFKLCIILTLNYLNGVSKHSLTIGILSRIDSLILNTTIDYLRKFLRRKFDVIVEVYDEYKKENYDLVITNFDPKYIPKNYNNIYIFSNLAVQYDLGNIVKILNEIEKTKFEG</sequence>
<dbReference type="Proteomes" id="UP000001823">
    <property type="component" value="Chromosome"/>
</dbReference>
<dbReference type="Gene3D" id="1.10.10.10">
    <property type="entry name" value="Winged helix-like DNA-binding domain superfamily/Winged helix DNA-binding domain"/>
    <property type="match status" value="2"/>
</dbReference>
<organism evidence="2 3">
    <name type="scientific">Clostridium perfringens (strain ATCC 13124 / DSM 756 / JCM 1290 / NCIMB 6125 / NCTC 8237 / Type A)</name>
    <dbReference type="NCBI Taxonomy" id="195103"/>
    <lineage>
        <taxon>Bacteria</taxon>
        <taxon>Bacillati</taxon>
        <taxon>Bacillota</taxon>
        <taxon>Clostridia</taxon>
        <taxon>Eubacteriales</taxon>
        <taxon>Clostridiaceae</taxon>
        <taxon>Clostridium</taxon>
    </lineage>
</organism>
<accession>A0A0H2YUP5</accession>
<feature type="domain" description="Mga helix-turn-helix" evidence="1">
    <location>
        <begin position="80"/>
        <end position="164"/>
    </location>
</feature>
<dbReference type="STRING" id="195103.CPF_0154"/>
<dbReference type="AlphaFoldDB" id="A0A0H2YUP5"/>
<gene>
    <name evidence="2" type="ordered locus">CPF_0154</name>
</gene>
<evidence type="ECO:0000259" key="1">
    <source>
        <dbReference type="Pfam" id="PF05043"/>
    </source>
</evidence>
<dbReference type="EMBL" id="CP000246">
    <property type="protein sequence ID" value="ABG84833.1"/>
    <property type="molecule type" value="Genomic_DNA"/>
</dbReference>
<dbReference type="RefSeq" id="WP_003467662.1">
    <property type="nucleotide sequence ID" value="NC_008261.1"/>
</dbReference>
<dbReference type="Pfam" id="PF05043">
    <property type="entry name" value="Mga"/>
    <property type="match status" value="1"/>
</dbReference>